<evidence type="ECO:0000259" key="1">
    <source>
        <dbReference type="Pfam" id="PF24963"/>
    </source>
</evidence>
<dbReference type="Gene3D" id="3.40.50.10400">
    <property type="entry name" value="Hypothetical protein PA1492"/>
    <property type="match status" value="1"/>
</dbReference>
<reference evidence="2 3" key="1">
    <citation type="journal article" date="2024" name="Front. Microbiol.">
        <title>Pangenomic and biochemical analyses of Helcococcus ovis reveal widespread tetracycline resistance and a novel bacterial species, Helcococcus bovis.</title>
        <authorList>
            <person name="Cunha F."/>
            <person name="Zhai Y."/>
            <person name="Casaro S."/>
            <person name="Jones K.L."/>
            <person name="Hernandez M."/>
            <person name="Bisinotto R.S."/>
            <person name="Kariyawasam S."/>
            <person name="Brown M.B."/>
            <person name="Phillips A."/>
            <person name="Jeong K.C."/>
            <person name="Galvao K.N."/>
        </authorList>
    </citation>
    <scope>NUCLEOTIDE SEQUENCE [LARGE SCALE GENOMIC DNA]</scope>
    <source>
        <strain evidence="2 3">KG197</strain>
    </source>
</reference>
<dbReference type="EMBL" id="JBFNFH010000012">
    <property type="protein sequence ID" value="MFM1525114.1"/>
    <property type="molecule type" value="Genomic_DNA"/>
</dbReference>
<evidence type="ECO:0000313" key="2">
    <source>
        <dbReference type="EMBL" id="MFM1525114.1"/>
    </source>
</evidence>
<keyword evidence="3" id="KW-1185">Reference proteome</keyword>
<protein>
    <submittedName>
        <fullName evidence="2">DUF4406 domain-containing protein</fullName>
    </submittedName>
</protein>
<name>A0ABW9F6N6_9FIRM</name>
<dbReference type="RefSeq" id="WP_027972802.1">
    <property type="nucleotide sequence ID" value="NZ_JBFNFH010000012.1"/>
</dbReference>
<dbReference type="Proteomes" id="UP001629536">
    <property type="component" value="Unassembled WGS sequence"/>
</dbReference>
<organism evidence="2 3">
    <name type="scientific">Helcococcus bovis</name>
    <dbReference type="NCBI Taxonomy" id="3153252"/>
    <lineage>
        <taxon>Bacteria</taxon>
        <taxon>Bacillati</taxon>
        <taxon>Bacillota</taxon>
        <taxon>Tissierellia</taxon>
        <taxon>Tissierellales</taxon>
        <taxon>Peptoniphilaceae</taxon>
        <taxon>Helcococcus</taxon>
    </lineage>
</organism>
<sequence>MSKSIKKIISEKQHQFKPIVYICAPFSGDTTFNTKQAVKYAKFAYENGAIPLTPHLLFPFLDDGSLADRQSALSMDKIFLGKCQEVWVFGDTITDGMHQELEISKRRRQPIRYFTTECKEETTCS</sequence>
<proteinExistence type="predicted"/>
<gene>
    <name evidence="2" type="ORF">ABGF40_05440</name>
</gene>
<dbReference type="InterPro" id="IPR056670">
    <property type="entry name" value="DUF7768"/>
</dbReference>
<comment type="caution">
    <text evidence="2">The sequence shown here is derived from an EMBL/GenBank/DDBJ whole genome shotgun (WGS) entry which is preliminary data.</text>
</comment>
<evidence type="ECO:0000313" key="3">
    <source>
        <dbReference type="Proteomes" id="UP001629536"/>
    </source>
</evidence>
<feature type="domain" description="DUF7768" evidence="1">
    <location>
        <begin position="18"/>
        <end position="114"/>
    </location>
</feature>
<dbReference type="Pfam" id="PF24963">
    <property type="entry name" value="DUF7768"/>
    <property type="match status" value="1"/>
</dbReference>
<accession>A0ABW9F6N6</accession>